<keyword evidence="8" id="KW-1185">Reference proteome</keyword>
<comment type="catalytic activity">
    <reaction evidence="5">
        <text>uridine(32) in tRNA + S-adenosyl-L-methionine = 2'-O-methyluridine(32) in tRNA + S-adenosyl-L-homocysteine + H(+)</text>
        <dbReference type="Rhea" id="RHEA:42936"/>
        <dbReference type="Rhea" id="RHEA-COMP:10107"/>
        <dbReference type="Rhea" id="RHEA-COMP:10290"/>
        <dbReference type="ChEBI" id="CHEBI:15378"/>
        <dbReference type="ChEBI" id="CHEBI:57856"/>
        <dbReference type="ChEBI" id="CHEBI:59789"/>
        <dbReference type="ChEBI" id="CHEBI:65315"/>
        <dbReference type="ChEBI" id="CHEBI:74478"/>
        <dbReference type="EC" id="2.1.1.200"/>
    </reaction>
</comment>
<keyword evidence="5" id="KW-0963">Cytoplasm</keyword>
<evidence type="ECO:0000313" key="8">
    <source>
        <dbReference type="Proteomes" id="UP001163821"/>
    </source>
</evidence>
<comment type="caution">
    <text evidence="7">The sequence shown here is derived from an EMBL/GenBank/DDBJ whole genome shotgun (WGS) entry which is preliminary data.</text>
</comment>
<dbReference type="GO" id="GO:0005829">
    <property type="term" value="C:cytosol"/>
    <property type="evidence" value="ECO:0007669"/>
    <property type="project" value="TreeGrafter"/>
</dbReference>
<protein>
    <recommendedName>
        <fullName evidence="5">tRNA (cytidine/uridine-2'-O-)-methyltransferase TrmJ</fullName>
        <ecNumber evidence="5">2.1.1.200</ecNumber>
    </recommendedName>
    <alternativeName>
        <fullName evidence="5">tRNA (cytidine(32)/uridine(32)-2'-O)-methyltransferase</fullName>
    </alternativeName>
    <alternativeName>
        <fullName evidence="5">tRNA Cm32/Um32 methyltransferase</fullName>
    </alternativeName>
</protein>
<comment type="similarity">
    <text evidence="1">Belongs to the class IV-like SAM-binding methyltransferase superfamily. RNA methyltransferase TrmH family.</text>
</comment>
<dbReference type="InterPro" id="IPR004384">
    <property type="entry name" value="RNA_MeTrfase_TrmJ/LasT"/>
</dbReference>
<dbReference type="InterPro" id="IPR029028">
    <property type="entry name" value="Alpha/beta_knot_MTases"/>
</dbReference>
<dbReference type="Proteomes" id="UP001163821">
    <property type="component" value="Unassembled WGS sequence"/>
</dbReference>
<comment type="subunit">
    <text evidence="5">Homodimer.</text>
</comment>
<organism evidence="7 8">
    <name type="scientific">Gaoshiqia sediminis</name>
    <dbReference type="NCBI Taxonomy" id="2986998"/>
    <lineage>
        <taxon>Bacteria</taxon>
        <taxon>Pseudomonadati</taxon>
        <taxon>Bacteroidota</taxon>
        <taxon>Bacteroidia</taxon>
        <taxon>Marinilabiliales</taxon>
        <taxon>Prolixibacteraceae</taxon>
        <taxon>Gaoshiqia</taxon>
    </lineage>
</organism>
<dbReference type="CDD" id="cd18093">
    <property type="entry name" value="SpoU-like_TrmJ"/>
    <property type="match status" value="1"/>
</dbReference>
<evidence type="ECO:0000259" key="6">
    <source>
        <dbReference type="Pfam" id="PF00588"/>
    </source>
</evidence>
<evidence type="ECO:0000313" key="7">
    <source>
        <dbReference type="EMBL" id="MCW0483913.1"/>
    </source>
</evidence>
<comment type="subcellular location">
    <subcellularLocation>
        <location evidence="5">Cytoplasm</location>
    </subcellularLocation>
</comment>
<gene>
    <name evidence="5" type="primary">trmJ</name>
    <name evidence="7" type="ORF">N2K84_14310</name>
</gene>
<accession>A0AA41YAD1</accession>
<comment type="function">
    <text evidence="5">Catalyzes the formation of 2'O-methylated cytidine (Cm32) or 2'O-methylated uridine (Um32) at position 32 in tRNA.</text>
</comment>
<dbReference type="GO" id="GO:0160206">
    <property type="term" value="F:tRNA (cytidine(32)/uridine(32)-2'-O)-methyltransferase activity"/>
    <property type="evidence" value="ECO:0007669"/>
    <property type="project" value="UniProtKB-EC"/>
</dbReference>
<dbReference type="RefSeq" id="WP_282592506.1">
    <property type="nucleotide sequence ID" value="NZ_JAPAAF010000024.1"/>
</dbReference>
<dbReference type="InterPro" id="IPR029026">
    <property type="entry name" value="tRNA_m1G_MTases_N"/>
</dbReference>
<evidence type="ECO:0000256" key="3">
    <source>
        <dbReference type="ARBA" id="ARBA00022679"/>
    </source>
</evidence>
<dbReference type="AlphaFoldDB" id="A0AA41YAD1"/>
<reference evidence="7" key="1">
    <citation type="submission" date="2022-10" db="EMBL/GenBank/DDBJ databases">
        <title>Gaoshiqiia sediminis gen. nov., sp. nov., isolated from coastal sediment.</title>
        <authorList>
            <person name="Yu W.X."/>
            <person name="Mu D.S."/>
            <person name="Du J.Z."/>
            <person name="Liang Y.Q."/>
        </authorList>
    </citation>
    <scope>NUCLEOTIDE SEQUENCE</scope>
    <source>
        <strain evidence="7">A06</strain>
    </source>
</reference>
<sequence length="229" mass="25797">MNMVFILVEPATPENVGATARAMKTMGFHELRLVNPCDHLSGPARWLAHASNDILEQAQVFATFGEAVSDIDFLIGTSAKQRLVKEDYLSTRELAGLLRDKGDTVKRPAIVFGREDSGLRNEELRRCDLVSTVPLQTTYPSLNLAQAVMLYAYELSTLNLPATPELRERNENGFRSLKEKTASVLLELNFREDSAIYPRILERLNLLGEGDIHLLHSICNKYFEKNHPE</sequence>
<keyword evidence="2 5" id="KW-0489">Methyltransferase</keyword>
<dbReference type="SUPFAM" id="SSF75217">
    <property type="entry name" value="alpha/beta knot"/>
    <property type="match status" value="1"/>
</dbReference>
<comment type="catalytic activity">
    <reaction evidence="5">
        <text>cytidine(32) in tRNA + S-adenosyl-L-methionine = 2'-O-methylcytidine(32) in tRNA + S-adenosyl-L-homocysteine + H(+)</text>
        <dbReference type="Rhea" id="RHEA:42932"/>
        <dbReference type="Rhea" id="RHEA-COMP:10288"/>
        <dbReference type="Rhea" id="RHEA-COMP:10289"/>
        <dbReference type="ChEBI" id="CHEBI:15378"/>
        <dbReference type="ChEBI" id="CHEBI:57856"/>
        <dbReference type="ChEBI" id="CHEBI:59789"/>
        <dbReference type="ChEBI" id="CHEBI:74495"/>
        <dbReference type="ChEBI" id="CHEBI:82748"/>
        <dbReference type="EC" id="2.1.1.200"/>
    </reaction>
</comment>
<dbReference type="InterPro" id="IPR001537">
    <property type="entry name" value="SpoU_MeTrfase"/>
</dbReference>
<dbReference type="EC" id="2.1.1.200" evidence="5"/>
<keyword evidence="4 5" id="KW-0949">S-adenosyl-L-methionine</keyword>
<dbReference type="PANTHER" id="PTHR42786">
    <property type="entry name" value="TRNA/RRNA METHYLTRANSFERASE"/>
    <property type="match status" value="1"/>
</dbReference>
<dbReference type="Pfam" id="PF00588">
    <property type="entry name" value="SpoU_methylase"/>
    <property type="match status" value="1"/>
</dbReference>
<evidence type="ECO:0000256" key="1">
    <source>
        <dbReference type="ARBA" id="ARBA00007228"/>
    </source>
</evidence>
<dbReference type="GO" id="GO:0002128">
    <property type="term" value="P:tRNA nucleoside ribose methylation"/>
    <property type="evidence" value="ECO:0007669"/>
    <property type="project" value="TreeGrafter"/>
</dbReference>
<dbReference type="NCBIfam" id="TIGR00050">
    <property type="entry name" value="rRNA_methyl_1"/>
    <property type="match status" value="1"/>
</dbReference>
<dbReference type="NCBIfam" id="NF007752">
    <property type="entry name" value="PRK10433.1"/>
    <property type="match status" value="1"/>
</dbReference>
<dbReference type="PANTHER" id="PTHR42786:SF1">
    <property type="entry name" value="TRNA (CYTIDINE_URIDINE-2'-O-)-METHYLTRANSFERASE TRMJ"/>
    <property type="match status" value="1"/>
</dbReference>
<dbReference type="PIRSF" id="PIRSF004808">
    <property type="entry name" value="LasT"/>
    <property type="match status" value="1"/>
</dbReference>
<feature type="domain" description="tRNA/rRNA methyltransferase SpoU type" evidence="6">
    <location>
        <begin position="3"/>
        <end position="153"/>
    </location>
</feature>
<evidence type="ECO:0000256" key="4">
    <source>
        <dbReference type="ARBA" id="ARBA00022691"/>
    </source>
</evidence>
<proteinExistence type="inferred from homology"/>
<evidence type="ECO:0000256" key="5">
    <source>
        <dbReference type="RuleBase" id="RU362024"/>
    </source>
</evidence>
<name>A0AA41YAD1_9BACT</name>
<dbReference type="GO" id="GO:0003723">
    <property type="term" value="F:RNA binding"/>
    <property type="evidence" value="ECO:0007669"/>
    <property type="project" value="InterPro"/>
</dbReference>
<evidence type="ECO:0000256" key="2">
    <source>
        <dbReference type="ARBA" id="ARBA00022603"/>
    </source>
</evidence>
<dbReference type="Gene3D" id="3.40.1280.10">
    <property type="match status" value="1"/>
</dbReference>
<dbReference type="EMBL" id="JAPAAF010000024">
    <property type="protein sequence ID" value="MCW0483913.1"/>
    <property type="molecule type" value="Genomic_DNA"/>
</dbReference>
<keyword evidence="3 7" id="KW-0808">Transferase</keyword>
<keyword evidence="5" id="KW-0819">tRNA processing</keyword>